<dbReference type="EMBL" id="CM046400">
    <property type="protein sequence ID" value="KAI8525652.1"/>
    <property type="molecule type" value="Genomic_DNA"/>
</dbReference>
<comment type="caution">
    <text evidence="1">The sequence shown here is derived from an EMBL/GenBank/DDBJ whole genome shotgun (WGS) entry which is preliminary data.</text>
</comment>
<accession>A0ACC0LAR9</accession>
<evidence type="ECO:0000313" key="1">
    <source>
        <dbReference type="EMBL" id="KAI8525652.1"/>
    </source>
</evidence>
<organism evidence="1 2">
    <name type="scientific">Rhododendron molle</name>
    <name type="common">Chinese azalea</name>
    <name type="synonym">Azalea mollis</name>
    <dbReference type="NCBI Taxonomy" id="49168"/>
    <lineage>
        <taxon>Eukaryota</taxon>
        <taxon>Viridiplantae</taxon>
        <taxon>Streptophyta</taxon>
        <taxon>Embryophyta</taxon>
        <taxon>Tracheophyta</taxon>
        <taxon>Spermatophyta</taxon>
        <taxon>Magnoliopsida</taxon>
        <taxon>eudicotyledons</taxon>
        <taxon>Gunneridae</taxon>
        <taxon>Pentapetalae</taxon>
        <taxon>asterids</taxon>
        <taxon>Ericales</taxon>
        <taxon>Ericaceae</taxon>
        <taxon>Ericoideae</taxon>
        <taxon>Rhodoreae</taxon>
        <taxon>Rhododendron</taxon>
    </lineage>
</organism>
<reference evidence="1" key="1">
    <citation type="submission" date="2022-02" db="EMBL/GenBank/DDBJ databases">
        <title>Plant Genome Project.</title>
        <authorList>
            <person name="Zhang R.-G."/>
        </authorList>
    </citation>
    <scope>NUCLEOTIDE SEQUENCE</scope>
    <source>
        <strain evidence="1">AT1</strain>
    </source>
</reference>
<protein>
    <submittedName>
        <fullName evidence="1">Uncharacterized protein</fullName>
    </submittedName>
</protein>
<dbReference type="Proteomes" id="UP001062846">
    <property type="component" value="Chromosome 13"/>
</dbReference>
<keyword evidence="2" id="KW-1185">Reference proteome</keyword>
<gene>
    <name evidence="1" type="ORF">RHMOL_Rhmol13G0247100</name>
</gene>
<sequence length="190" mass="21478">MKNLVRSHKKIKVSYVNWERKSEFARYDSLLKLFNEAADIAMYSIVKTDRMAARLQEIKAKNNLYDEECQSNMPTVGDVQNDLKSFQDKSNTVGDPSVGPRRGRPPIKRKQSMTEQIVRKNTKSNKRVDIEIKRLVELYKNEDISINVVGHSLGAAMATLNAVDIVANGLNIYRSTKQGLSSNSLCVCKP</sequence>
<evidence type="ECO:0000313" key="2">
    <source>
        <dbReference type="Proteomes" id="UP001062846"/>
    </source>
</evidence>
<proteinExistence type="predicted"/>
<name>A0ACC0LAR9_RHOML</name>